<comment type="subcellular location">
    <subcellularLocation>
        <location evidence="1">Cell membrane</location>
        <topology evidence="1">Multi-pass membrane protein</topology>
    </subcellularLocation>
</comment>
<keyword evidence="7 8" id="KW-0472">Membrane</keyword>
<dbReference type="InterPro" id="IPR037294">
    <property type="entry name" value="ABC_BtuC-like"/>
</dbReference>
<gene>
    <name evidence="9" type="ORF">DY218_25240</name>
</gene>
<feature type="transmembrane region" description="Helical" evidence="8">
    <location>
        <begin position="105"/>
        <end position="126"/>
    </location>
</feature>
<evidence type="ECO:0000256" key="1">
    <source>
        <dbReference type="ARBA" id="ARBA00004651"/>
    </source>
</evidence>
<reference evidence="9 10" key="1">
    <citation type="submission" date="2018-08" db="EMBL/GenBank/DDBJ databases">
        <title>Isolation, diversity and antifungal activity of Actinobacteria from wheat.</title>
        <authorList>
            <person name="Han C."/>
        </authorList>
    </citation>
    <scope>NUCLEOTIDE SEQUENCE [LARGE SCALE GENOMIC DNA]</scope>
    <source>
        <strain evidence="9 10">NEAU-YY421</strain>
    </source>
</reference>
<dbReference type="GO" id="GO:0005886">
    <property type="term" value="C:plasma membrane"/>
    <property type="evidence" value="ECO:0007669"/>
    <property type="project" value="UniProtKB-SubCell"/>
</dbReference>
<dbReference type="SUPFAM" id="SSF81345">
    <property type="entry name" value="ABC transporter involved in vitamin B12 uptake, BtuC"/>
    <property type="match status" value="1"/>
</dbReference>
<evidence type="ECO:0000256" key="2">
    <source>
        <dbReference type="ARBA" id="ARBA00007935"/>
    </source>
</evidence>
<dbReference type="PANTHER" id="PTHR30472:SF1">
    <property type="entry name" value="FE(3+) DICITRATE TRANSPORT SYSTEM PERMEASE PROTEIN FECC-RELATED"/>
    <property type="match status" value="1"/>
</dbReference>
<keyword evidence="4" id="KW-1003">Cell membrane</keyword>
<evidence type="ECO:0000256" key="8">
    <source>
        <dbReference type="SAM" id="Phobius"/>
    </source>
</evidence>
<feature type="transmembrane region" description="Helical" evidence="8">
    <location>
        <begin position="258"/>
        <end position="281"/>
    </location>
</feature>
<name>A0A372M143_9ACTN</name>
<comment type="similarity">
    <text evidence="2">Belongs to the binding-protein-dependent transport system permease family. FecCD subfamily.</text>
</comment>
<dbReference type="GO" id="GO:0033214">
    <property type="term" value="P:siderophore-iron import into cell"/>
    <property type="evidence" value="ECO:0007669"/>
    <property type="project" value="TreeGrafter"/>
</dbReference>
<feature type="transmembrane region" description="Helical" evidence="8">
    <location>
        <begin position="204"/>
        <end position="225"/>
    </location>
</feature>
<dbReference type="InterPro" id="IPR000522">
    <property type="entry name" value="ABC_transptr_permease_BtuC"/>
</dbReference>
<feature type="transmembrane region" description="Helical" evidence="8">
    <location>
        <begin position="293"/>
        <end position="314"/>
    </location>
</feature>
<protein>
    <submittedName>
        <fullName evidence="9">Iron ABC transporter permease</fullName>
    </submittedName>
</protein>
<evidence type="ECO:0000313" key="10">
    <source>
        <dbReference type="Proteomes" id="UP000263094"/>
    </source>
</evidence>
<feature type="transmembrane region" description="Helical" evidence="8">
    <location>
        <begin position="20"/>
        <end position="43"/>
    </location>
</feature>
<evidence type="ECO:0000256" key="7">
    <source>
        <dbReference type="ARBA" id="ARBA00023136"/>
    </source>
</evidence>
<dbReference type="PANTHER" id="PTHR30472">
    <property type="entry name" value="FERRIC ENTEROBACTIN TRANSPORT SYSTEM PERMEASE PROTEIN"/>
    <property type="match status" value="1"/>
</dbReference>
<dbReference type="FunFam" id="1.10.3470.10:FF:000001">
    <property type="entry name" value="Vitamin B12 ABC transporter permease BtuC"/>
    <property type="match status" value="1"/>
</dbReference>
<evidence type="ECO:0000256" key="3">
    <source>
        <dbReference type="ARBA" id="ARBA00022448"/>
    </source>
</evidence>
<dbReference type="CDD" id="cd06550">
    <property type="entry name" value="TM_ABC_iron-siderophores_like"/>
    <property type="match status" value="1"/>
</dbReference>
<organism evidence="9 10">
    <name type="scientific">Streptomyces triticagri</name>
    <dbReference type="NCBI Taxonomy" id="2293568"/>
    <lineage>
        <taxon>Bacteria</taxon>
        <taxon>Bacillati</taxon>
        <taxon>Actinomycetota</taxon>
        <taxon>Actinomycetes</taxon>
        <taxon>Kitasatosporales</taxon>
        <taxon>Streptomycetaceae</taxon>
        <taxon>Streptomyces</taxon>
    </lineage>
</organism>
<evidence type="ECO:0000313" key="9">
    <source>
        <dbReference type="EMBL" id="RFU84027.1"/>
    </source>
</evidence>
<feature type="transmembrane region" description="Helical" evidence="8">
    <location>
        <begin position="320"/>
        <end position="338"/>
    </location>
</feature>
<keyword evidence="5 8" id="KW-0812">Transmembrane</keyword>
<evidence type="ECO:0000256" key="4">
    <source>
        <dbReference type="ARBA" id="ARBA00022475"/>
    </source>
</evidence>
<comment type="caution">
    <text evidence="9">The sequence shown here is derived from an EMBL/GenBank/DDBJ whole genome shotgun (WGS) entry which is preliminary data.</text>
</comment>
<keyword evidence="10" id="KW-1185">Reference proteome</keyword>
<dbReference type="RefSeq" id="WP_128558425.1">
    <property type="nucleotide sequence ID" value="NZ_QUAK01000149.1"/>
</dbReference>
<dbReference type="Pfam" id="PF01032">
    <property type="entry name" value="FecCD"/>
    <property type="match status" value="1"/>
</dbReference>
<dbReference type="EMBL" id="QUAK01000149">
    <property type="protein sequence ID" value="RFU84027.1"/>
    <property type="molecule type" value="Genomic_DNA"/>
</dbReference>
<dbReference type="GO" id="GO:0022857">
    <property type="term" value="F:transmembrane transporter activity"/>
    <property type="evidence" value="ECO:0007669"/>
    <property type="project" value="InterPro"/>
</dbReference>
<dbReference type="Gene3D" id="1.10.3470.10">
    <property type="entry name" value="ABC transporter involved in vitamin B12 uptake, BtuC"/>
    <property type="match status" value="1"/>
</dbReference>
<keyword evidence="3" id="KW-0813">Transport</keyword>
<dbReference type="Proteomes" id="UP000263094">
    <property type="component" value="Unassembled WGS sequence"/>
</dbReference>
<sequence>MTTSVTSRTGGTAPVRSGAARSVLCLVGALVLLVLALFASVMFGNMSNSFGDVLDVLSGDGDSYLTTVVESRYPRTVLGVLAGVCLAVSGTLMQGVTRNPLADPGLLGINAGAAASIVAATAFLGASGQSETMGWALPGALLSGVFVHLLGSAGSSTSLVRLVLAGAVLTAVLTAFVQAVTLSRPQVFDSYRYWVVGAFGGRDFSAFWPVLPFAVVGLLVALVLAPSLNSLALGDESATSLGTNPAVIRGTGLLTATVLSAAATAAVGPIAFVGLAVPHIVRAVGGVDFRMQVLLAALTGPSLLLFADVIGRILLRPQELMVGVVTAFVGAPALLLAVRRMKGGA</sequence>
<feature type="transmembrane region" description="Helical" evidence="8">
    <location>
        <begin position="159"/>
        <end position="183"/>
    </location>
</feature>
<proteinExistence type="inferred from homology"/>
<accession>A0A372M143</accession>
<dbReference type="OrthoDB" id="9782305at2"/>
<keyword evidence="6 8" id="KW-1133">Transmembrane helix</keyword>
<dbReference type="AlphaFoldDB" id="A0A372M143"/>
<evidence type="ECO:0000256" key="5">
    <source>
        <dbReference type="ARBA" id="ARBA00022692"/>
    </source>
</evidence>
<feature type="transmembrane region" description="Helical" evidence="8">
    <location>
        <begin position="133"/>
        <end position="153"/>
    </location>
</feature>
<evidence type="ECO:0000256" key="6">
    <source>
        <dbReference type="ARBA" id="ARBA00022989"/>
    </source>
</evidence>